<sequence length="66" mass="7676">MNDRSRPTPRILVAQPMWTAESAKLFTAEMERLGAPSAHAAVCYFDARAEIRNDSLLRRLFTRRRR</sequence>
<comment type="caution">
    <text evidence="1">The sequence shown here is derived from an EMBL/GenBank/DDBJ whole genome shotgun (WGS) entry which is preliminary data.</text>
</comment>
<dbReference type="Proteomes" id="UP000014184">
    <property type="component" value="Unassembled WGS sequence"/>
</dbReference>
<dbReference type="EMBL" id="AOSG01000036">
    <property type="protein sequence ID" value="EOR71440.1"/>
    <property type="molecule type" value="Genomic_DNA"/>
</dbReference>
<evidence type="ECO:0000313" key="2">
    <source>
        <dbReference type="Proteomes" id="UP000014184"/>
    </source>
</evidence>
<accession>A0A9P2TBT7</accession>
<name>A0A9P2TBT7_THEFU</name>
<gene>
    <name evidence="1" type="ORF">TM51_07611</name>
</gene>
<evidence type="ECO:0000313" key="1">
    <source>
        <dbReference type="EMBL" id="EOR71440.1"/>
    </source>
</evidence>
<organism evidence="1 2">
    <name type="scientific">Thermobifida fusca TM51</name>
    <dbReference type="NCBI Taxonomy" id="1169414"/>
    <lineage>
        <taxon>Bacteria</taxon>
        <taxon>Bacillati</taxon>
        <taxon>Actinomycetota</taxon>
        <taxon>Actinomycetes</taxon>
        <taxon>Streptosporangiales</taxon>
        <taxon>Nocardiopsidaceae</taxon>
        <taxon>Thermobifida</taxon>
    </lineage>
</organism>
<proteinExistence type="predicted"/>
<keyword evidence="2" id="KW-1185">Reference proteome</keyword>
<protein>
    <submittedName>
        <fullName evidence="1">Uncharacterized protein</fullName>
    </submittedName>
</protein>
<dbReference type="RefSeq" id="WP_011291883.1">
    <property type="nucleotide sequence ID" value="NZ_AOSG01000036.1"/>
</dbReference>
<reference evidence="1 2" key="1">
    <citation type="journal article" date="2013" name="Genome Announc.">
        <title>Draft Genome Sequence of the Lignocellulose Decomposer Thermobifida fusca Strain TM51.</title>
        <authorList>
            <person name="Toth A."/>
            <person name="Barna T."/>
            <person name="Nagy I."/>
            <person name="Horvath B."/>
            <person name="Nagy I."/>
            <person name="Tancsics A."/>
            <person name="Kriszt B."/>
            <person name="Baka E."/>
            <person name="Fekete C."/>
            <person name="Kukolya J."/>
        </authorList>
    </citation>
    <scope>NUCLEOTIDE SEQUENCE [LARGE SCALE GENOMIC DNA]</scope>
    <source>
        <strain evidence="1 2">TM51</strain>
    </source>
</reference>
<dbReference type="AlphaFoldDB" id="A0A9P2TBT7"/>